<dbReference type="Pfam" id="PF13546">
    <property type="entry name" value="DDE_5"/>
    <property type="match status" value="1"/>
</dbReference>
<evidence type="ECO:0000313" key="3">
    <source>
        <dbReference type="Proteomes" id="UP000062973"/>
    </source>
</evidence>
<gene>
    <name evidence="2" type="ORF">AMETH_4678</name>
</gene>
<accession>A0A076N1T0</accession>
<dbReference type="KEGG" id="amq:AMETH_4678"/>
<keyword evidence="3" id="KW-1185">Reference proteome</keyword>
<proteinExistence type="predicted"/>
<dbReference type="STRING" id="1068978.AMETH_4678"/>
<organism evidence="2 3">
    <name type="scientific">Amycolatopsis methanolica 239</name>
    <dbReference type="NCBI Taxonomy" id="1068978"/>
    <lineage>
        <taxon>Bacteria</taxon>
        <taxon>Bacillati</taxon>
        <taxon>Actinomycetota</taxon>
        <taxon>Actinomycetes</taxon>
        <taxon>Pseudonocardiales</taxon>
        <taxon>Pseudonocardiaceae</taxon>
        <taxon>Amycolatopsis</taxon>
        <taxon>Amycolatopsis methanolica group</taxon>
    </lineage>
</organism>
<evidence type="ECO:0000313" key="2">
    <source>
        <dbReference type="EMBL" id="AIJ24770.1"/>
    </source>
</evidence>
<dbReference type="HOGENOM" id="CLU_2581982_0_0_11"/>
<reference evidence="2 3" key="1">
    <citation type="submission" date="2014-07" db="EMBL/GenBank/DDBJ databases">
        <title>Whole Genome Sequence of the Amycolatopsis methanolica 239.</title>
        <authorList>
            <person name="Tang B."/>
        </authorList>
    </citation>
    <scope>NUCLEOTIDE SEQUENCE [LARGE SCALE GENOMIC DNA]</scope>
    <source>
        <strain evidence="2 3">239</strain>
    </source>
</reference>
<dbReference type="AlphaFoldDB" id="A0A076N1T0"/>
<sequence length="80" mass="9129">MQRLLRWADWDIDGVRDDMRDYVIEHLGESGGVLIVDDTGFLKKGRMSAGVQRQYSEPPAGSRTVRSERSWPMPVLAVMH</sequence>
<name>A0A076N1T0_AMYME</name>
<dbReference type="eggNOG" id="COG5659">
    <property type="taxonomic scope" value="Bacteria"/>
</dbReference>
<dbReference type="PATRIC" id="fig|1068978.7.peg.5029"/>
<evidence type="ECO:0000259" key="1">
    <source>
        <dbReference type="Pfam" id="PF13546"/>
    </source>
</evidence>
<dbReference type="EMBL" id="CP009110">
    <property type="protein sequence ID" value="AIJ24770.1"/>
    <property type="molecule type" value="Genomic_DNA"/>
</dbReference>
<feature type="domain" description="Transposase IS701-like DDE" evidence="1">
    <location>
        <begin position="1"/>
        <end position="57"/>
    </location>
</feature>
<dbReference type="Proteomes" id="UP000062973">
    <property type="component" value="Chromosome"/>
</dbReference>
<dbReference type="InterPro" id="IPR038721">
    <property type="entry name" value="IS701-like_DDE_dom"/>
</dbReference>
<protein>
    <submittedName>
        <fullName evidence="2">Transposase</fullName>
    </submittedName>
</protein>